<dbReference type="EMBL" id="CAJVCH010550196">
    <property type="protein sequence ID" value="CAG7829120.1"/>
    <property type="molecule type" value="Genomic_DNA"/>
</dbReference>
<protein>
    <submittedName>
        <fullName evidence="1">Uncharacterized protein</fullName>
    </submittedName>
</protein>
<accession>A0A8J2L5J0</accession>
<feature type="non-terminal residue" evidence="1">
    <location>
        <position position="1"/>
    </location>
</feature>
<comment type="caution">
    <text evidence="1">The sequence shown here is derived from an EMBL/GenBank/DDBJ whole genome shotgun (WGS) entry which is preliminary data.</text>
</comment>
<name>A0A8J2L5J0_9HEXA</name>
<reference evidence="1" key="1">
    <citation type="submission" date="2021-06" db="EMBL/GenBank/DDBJ databases">
        <authorList>
            <person name="Hodson N. C."/>
            <person name="Mongue J. A."/>
            <person name="Jaron S. K."/>
        </authorList>
    </citation>
    <scope>NUCLEOTIDE SEQUENCE</scope>
</reference>
<proteinExistence type="predicted"/>
<gene>
    <name evidence="1" type="ORF">AFUS01_LOCUS38997</name>
</gene>
<dbReference type="Proteomes" id="UP000708208">
    <property type="component" value="Unassembled WGS sequence"/>
</dbReference>
<keyword evidence="2" id="KW-1185">Reference proteome</keyword>
<evidence type="ECO:0000313" key="2">
    <source>
        <dbReference type="Proteomes" id="UP000708208"/>
    </source>
</evidence>
<sequence>MNKQSIQRADCALNP</sequence>
<evidence type="ECO:0000313" key="1">
    <source>
        <dbReference type="EMBL" id="CAG7829120.1"/>
    </source>
</evidence>
<organism evidence="1 2">
    <name type="scientific">Allacma fusca</name>
    <dbReference type="NCBI Taxonomy" id="39272"/>
    <lineage>
        <taxon>Eukaryota</taxon>
        <taxon>Metazoa</taxon>
        <taxon>Ecdysozoa</taxon>
        <taxon>Arthropoda</taxon>
        <taxon>Hexapoda</taxon>
        <taxon>Collembola</taxon>
        <taxon>Symphypleona</taxon>
        <taxon>Sminthuridae</taxon>
        <taxon>Allacma</taxon>
    </lineage>
</organism>